<dbReference type="InterPro" id="IPR016167">
    <property type="entry name" value="FAD-bd_PCMH_sub1"/>
</dbReference>
<dbReference type="SUPFAM" id="SSF56176">
    <property type="entry name" value="FAD-binding/transporter-associated domain-like"/>
    <property type="match status" value="1"/>
</dbReference>
<dbReference type="GO" id="GO:0004458">
    <property type="term" value="F:D-lactate dehydrogenase (cytochrome) activity"/>
    <property type="evidence" value="ECO:0007669"/>
    <property type="project" value="UniProtKB-EC"/>
</dbReference>
<dbReference type="EC" id="1.1.2.4" evidence="10"/>
<dbReference type="GO" id="GO:0051536">
    <property type="term" value="F:iron-sulfur cluster binding"/>
    <property type="evidence" value="ECO:0007669"/>
    <property type="project" value="UniProtKB-KW"/>
</dbReference>
<comment type="caution">
    <text evidence="13">The sequence shown here is derived from an EMBL/GenBank/DDBJ whole genome shotgun (WGS) entry which is preliminary data.</text>
</comment>
<proteinExistence type="inferred from homology"/>
<dbReference type="Pfam" id="PF01565">
    <property type="entry name" value="FAD_binding_4"/>
    <property type="match status" value="1"/>
</dbReference>
<dbReference type="InterPro" id="IPR004113">
    <property type="entry name" value="FAD-bd_oxidored_4_C"/>
</dbReference>
<organism evidence="13 14">
    <name type="scientific">Nesterenkonia natronophila</name>
    <dbReference type="NCBI Taxonomy" id="2174932"/>
    <lineage>
        <taxon>Bacteria</taxon>
        <taxon>Bacillati</taxon>
        <taxon>Actinomycetota</taxon>
        <taxon>Actinomycetes</taxon>
        <taxon>Micrococcales</taxon>
        <taxon>Micrococcaceae</taxon>
        <taxon>Nesterenkonia</taxon>
    </lineage>
</organism>
<dbReference type="Gene3D" id="1.10.45.10">
    <property type="entry name" value="Vanillyl-alcohol Oxidase, Chain A, domain 4"/>
    <property type="match status" value="1"/>
</dbReference>
<evidence type="ECO:0000259" key="11">
    <source>
        <dbReference type="PROSITE" id="PS51379"/>
    </source>
</evidence>
<evidence type="ECO:0000256" key="9">
    <source>
        <dbReference type="ARBA" id="ARBA00023014"/>
    </source>
</evidence>
<feature type="domain" description="FAD-binding PCMH-type" evidence="12">
    <location>
        <begin position="47"/>
        <end position="275"/>
    </location>
</feature>
<dbReference type="Pfam" id="PF02913">
    <property type="entry name" value="FAD-oxidase_C"/>
    <property type="match status" value="1"/>
</dbReference>
<comment type="cofactor">
    <cofactor evidence="1">
        <name>FAD</name>
        <dbReference type="ChEBI" id="CHEBI:57692"/>
    </cofactor>
</comment>
<dbReference type="PROSITE" id="PS51379">
    <property type="entry name" value="4FE4S_FER_2"/>
    <property type="match status" value="1"/>
</dbReference>
<dbReference type="InterPro" id="IPR006094">
    <property type="entry name" value="Oxid_FAD_bind_N"/>
</dbReference>
<reference evidence="13 14" key="1">
    <citation type="submission" date="2018-09" db="EMBL/GenBank/DDBJ databases">
        <title>Nesterenkonia natronophila sp. nov., an alkaliphilic actinobacteriume isolated from a soda lake, and emended description of the genus Nesterenkonia.</title>
        <authorList>
            <person name="Menes R.J."/>
            <person name="Iriarte A."/>
        </authorList>
    </citation>
    <scope>NUCLEOTIDE SEQUENCE [LARGE SCALE GENOMIC DNA]</scope>
    <source>
        <strain evidence="13 14">M8</strain>
    </source>
</reference>
<evidence type="ECO:0000256" key="7">
    <source>
        <dbReference type="ARBA" id="ARBA00023002"/>
    </source>
</evidence>
<dbReference type="PROSITE" id="PS51387">
    <property type="entry name" value="FAD_PCMH"/>
    <property type="match status" value="1"/>
</dbReference>
<evidence type="ECO:0000256" key="1">
    <source>
        <dbReference type="ARBA" id="ARBA00001974"/>
    </source>
</evidence>
<evidence type="ECO:0000256" key="6">
    <source>
        <dbReference type="ARBA" id="ARBA00022946"/>
    </source>
</evidence>
<keyword evidence="8" id="KW-0408">Iron</keyword>
<dbReference type="PROSITE" id="PS00198">
    <property type="entry name" value="4FE4S_FER_1"/>
    <property type="match status" value="1"/>
</dbReference>
<dbReference type="InterPro" id="IPR036318">
    <property type="entry name" value="FAD-bd_PCMH-like_sf"/>
</dbReference>
<dbReference type="GO" id="GO:0071949">
    <property type="term" value="F:FAD binding"/>
    <property type="evidence" value="ECO:0007669"/>
    <property type="project" value="InterPro"/>
</dbReference>
<dbReference type="Proteomes" id="UP000266615">
    <property type="component" value="Unassembled WGS sequence"/>
</dbReference>
<keyword evidence="7" id="KW-0560">Oxidoreductase</keyword>
<accession>A0A3A4F459</accession>
<dbReference type="InterPro" id="IPR016164">
    <property type="entry name" value="FAD-linked_Oxase-like_C"/>
</dbReference>
<feature type="domain" description="4Fe-4S ferredoxin-type" evidence="11">
    <location>
        <begin position="541"/>
        <end position="572"/>
    </location>
</feature>
<dbReference type="Pfam" id="PF13183">
    <property type="entry name" value="Fer4_8"/>
    <property type="match status" value="1"/>
</dbReference>
<dbReference type="GO" id="GO:1903457">
    <property type="term" value="P:lactate catabolic process"/>
    <property type="evidence" value="ECO:0007669"/>
    <property type="project" value="TreeGrafter"/>
</dbReference>
<dbReference type="SUPFAM" id="SSF55103">
    <property type="entry name" value="FAD-linked oxidases, C-terminal domain"/>
    <property type="match status" value="1"/>
</dbReference>
<sequence length="964" mass="103416">MSRSRPSGSTTLPETPADLVDVLRNAAGEVGVRATDRLAAAHDASHYLLTPQAVVRPSSNAEMAQLFVAAHREGMAVTFRSGGTSLSGQAVTDQLLVDVRRHFGAIEVLDDGARVRCGPGAVLRQVNARLLRYGRKLGPDPASEIACTIGGVVANNSSGMACGIETNTYQTLDSSVLVLPSGTVVDTASSQADAHLARDEPELHAGLAALRDQLRSDPRCVERIQQLHSLKNTMGYGLNSFLDHTEPVRILEHLVIGSEGTLAFLGEATYRTVPIRPHVATGLLIYPDLASATASLPDLVSAKLATVELMDATSLRVSQRDPKSPDVIRELSVENHCALLVEFQESDAQALQDRIDSAAPMWDALPLTVPAQLTTDAEDRAAFWRTRKGLFAAVAGNRPPGTTALLEDIAVPVELLGETCEALSQLFAAHNYRDAVIFGHAKDGNIHFMVTESFTDDSQDGVERYAQFTEEMVECVLARGGTLKAEHGTGRIMAPFVRRQVGDELYAVMQQIKALADPQQILNPGVLLTEDPRAHLKHLKTSPVVEEEVDRCVECGYCEPVCPSRQLTLTPRERIVLRREIARAENAGDTALAHALRDEYDYDSVQTCAVDGMCETACPVFINTGDLVRRLRAETRSGVEEKLWKGAAMGWDAASQAGALALTVADRLPPVVPRTGSDMARRVLGSEAVPRWSTDLPAGGRRRAVVRDAQAEVVWFPSCTQTLFGTESGGGVGATGVGEAFQKLCAAAGVRVRTPESMPSLCCGTPWKSKGLNAGYDHMGRKVFHALWEASEGGRLPVISDASSCTEGLEALVSGFGEHASAIEVVDAVTFAARRLLPDLRRLDMLQAPGLASLTLHPTCSSTRLGLNSAFEALAEVVAEEVHVPVEWDCCAYAGDRGMLHPELTASATKAEAAEVQSLGSDAHASTNRTCELGMTRATGAQYRHILELLSSAVRSESDLECIQ</sequence>
<dbReference type="PANTHER" id="PTHR11748:SF111">
    <property type="entry name" value="D-LACTATE DEHYDROGENASE, MITOCHONDRIAL-RELATED"/>
    <property type="match status" value="1"/>
</dbReference>
<dbReference type="Gene3D" id="3.30.70.2740">
    <property type="match status" value="1"/>
</dbReference>
<dbReference type="PANTHER" id="PTHR11748">
    <property type="entry name" value="D-LACTATE DEHYDROGENASE"/>
    <property type="match status" value="1"/>
</dbReference>
<dbReference type="RefSeq" id="WP_119901567.1">
    <property type="nucleotide sequence ID" value="NZ_QYZP01000001.1"/>
</dbReference>
<keyword evidence="6" id="KW-0809">Transit peptide</keyword>
<evidence type="ECO:0000259" key="12">
    <source>
        <dbReference type="PROSITE" id="PS51387"/>
    </source>
</evidence>
<name>A0A3A4F459_9MICC</name>
<dbReference type="InterPro" id="IPR016169">
    <property type="entry name" value="FAD-bd_PCMH_sub2"/>
</dbReference>
<dbReference type="OrthoDB" id="9770306at2"/>
<dbReference type="Gene3D" id="3.30.43.10">
    <property type="entry name" value="Uridine Diphospho-n-acetylenolpyruvylglucosamine Reductase, domain 2"/>
    <property type="match status" value="1"/>
</dbReference>
<keyword evidence="9" id="KW-0411">Iron-sulfur</keyword>
<keyword evidence="14" id="KW-1185">Reference proteome</keyword>
<evidence type="ECO:0000256" key="5">
    <source>
        <dbReference type="ARBA" id="ARBA00022827"/>
    </source>
</evidence>
<evidence type="ECO:0000256" key="2">
    <source>
        <dbReference type="ARBA" id="ARBA00008000"/>
    </source>
</evidence>
<dbReference type="AlphaFoldDB" id="A0A3A4F459"/>
<dbReference type="Gene3D" id="1.10.1060.10">
    <property type="entry name" value="Alpha-helical ferredoxin"/>
    <property type="match status" value="1"/>
</dbReference>
<dbReference type="InterPro" id="IPR017900">
    <property type="entry name" value="4Fe4S_Fe_S_CS"/>
</dbReference>
<dbReference type="InterPro" id="IPR017896">
    <property type="entry name" value="4Fe4S_Fe-S-bd"/>
</dbReference>
<dbReference type="Gene3D" id="3.30.465.10">
    <property type="match status" value="1"/>
</dbReference>
<dbReference type="InterPro" id="IPR009051">
    <property type="entry name" value="Helical_ferredxn"/>
</dbReference>
<protein>
    <recommendedName>
        <fullName evidence="10">D-lactate dehydrogenase (cytochrome)</fullName>
        <ecNumber evidence="10">1.1.2.4</ecNumber>
    </recommendedName>
</protein>
<dbReference type="GO" id="GO:0008720">
    <property type="term" value="F:D-lactate dehydrogenase (NAD+) activity"/>
    <property type="evidence" value="ECO:0007669"/>
    <property type="project" value="TreeGrafter"/>
</dbReference>
<dbReference type="InterPro" id="IPR016166">
    <property type="entry name" value="FAD-bd_PCMH"/>
</dbReference>
<keyword evidence="5" id="KW-0274">FAD</keyword>
<comment type="similarity">
    <text evidence="2">Belongs to the FAD-binding oxidoreductase/transferase type 4 family.</text>
</comment>
<keyword evidence="3" id="KW-0285">Flavoprotein</keyword>
<evidence type="ECO:0000256" key="3">
    <source>
        <dbReference type="ARBA" id="ARBA00022630"/>
    </source>
</evidence>
<evidence type="ECO:0000256" key="4">
    <source>
        <dbReference type="ARBA" id="ARBA00022723"/>
    </source>
</evidence>
<dbReference type="GO" id="GO:0046872">
    <property type="term" value="F:metal ion binding"/>
    <property type="evidence" value="ECO:0007669"/>
    <property type="project" value="UniProtKB-KW"/>
</dbReference>
<evidence type="ECO:0000256" key="10">
    <source>
        <dbReference type="ARBA" id="ARBA00038897"/>
    </source>
</evidence>
<dbReference type="Gene3D" id="3.30.70.2190">
    <property type="match status" value="1"/>
</dbReference>
<evidence type="ECO:0000256" key="8">
    <source>
        <dbReference type="ARBA" id="ARBA00023004"/>
    </source>
</evidence>
<keyword evidence="4" id="KW-0479">Metal-binding</keyword>
<evidence type="ECO:0000313" key="13">
    <source>
        <dbReference type="EMBL" id="RJN32521.1"/>
    </source>
</evidence>
<dbReference type="SUPFAM" id="SSF46548">
    <property type="entry name" value="alpha-helical ferredoxin"/>
    <property type="match status" value="1"/>
</dbReference>
<gene>
    <name evidence="13" type="ORF">D3250_01360</name>
</gene>
<dbReference type="InterPro" id="IPR016171">
    <property type="entry name" value="Vanillyl_alc_oxidase_C-sub2"/>
</dbReference>
<dbReference type="EMBL" id="QYZP01000001">
    <property type="protein sequence ID" value="RJN32521.1"/>
    <property type="molecule type" value="Genomic_DNA"/>
</dbReference>
<evidence type="ECO:0000313" key="14">
    <source>
        <dbReference type="Proteomes" id="UP000266615"/>
    </source>
</evidence>